<evidence type="ECO:0000256" key="1">
    <source>
        <dbReference type="SAM" id="MobiDB-lite"/>
    </source>
</evidence>
<keyword evidence="3" id="KW-1185">Reference proteome</keyword>
<proteinExistence type="predicted"/>
<feature type="compositionally biased region" description="Low complexity" evidence="1">
    <location>
        <begin position="146"/>
        <end position="159"/>
    </location>
</feature>
<dbReference type="AlphaFoldDB" id="A0AAN8Z4A7"/>
<dbReference type="Pfam" id="PF07816">
    <property type="entry name" value="DUF1645"/>
    <property type="match status" value="1"/>
</dbReference>
<feature type="compositionally biased region" description="Pro residues" evidence="1">
    <location>
        <begin position="217"/>
        <end position="233"/>
    </location>
</feature>
<feature type="compositionally biased region" description="Acidic residues" evidence="1">
    <location>
        <begin position="38"/>
        <end position="72"/>
    </location>
</feature>
<sequence length="307" mass="34253">MEDGTVLSVSPPFSEIAGEFAEDFERKLSFNNASKEDEQFEEEEEDDDEIKEEYKDGDEDGEEDEDEEEEFEFSFATCSSESFPISADEIFQDGQIRPIFPLFDQNLLFETESESSNSSLRPPLKKIFITETDPLPPLPPPPPPSCSSSSSASISGPGYSSASYYNWSGKAVEESPEICKKSNSTGFSRRWRFRDLLHRSSSDGKDAFVFLKQPSSSAPPAPAPAPAPAPPPKIETSDKERRKSFSSDKTSGKSKTKPPSAHEAHYMRNKAKKEGDRRKSYLPYRQSLVGIGFFTNVNGLSRNVHPF</sequence>
<dbReference type="EMBL" id="JBAMMX010000019">
    <property type="protein sequence ID" value="KAK6922185.1"/>
    <property type="molecule type" value="Genomic_DNA"/>
</dbReference>
<dbReference type="PANTHER" id="PTHR33095">
    <property type="entry name" value="OS07G0619500 PROTEIN"/>
    <property type="match status" value="1"/>
</dbReference>
<evidence type="ECO:0000313" key="2">
    <source>
        <dbReference type="EMBL" id="KAK6922185.1"/>
    </source>
</evidence>
<feature type="compositionally biased region" description="Pro residues" evidence="1">
    <location>
        <begin position="134"/>
        <end position="145"/>
    </location>
</feature>
<feature type="compositionally biased region" description="Basic and acidic residues" evidence="1">
    <location>
        <begin position="260"/>
        <end position="279"/>
    </location>
</feature>
<organism evidence="2 3">
    <name type="scientific">Dillenia turbinata</name>
    <dbReference type="NCBI Taxonomy" id="194707"/>
    <lineage>
        <taxon>Eukaryota</taxon>
        <taxon>Viridiplantae</taxon>
        <taxon>Streptophyta</taxon>
        <taxon>Embryophyta</taxon>
        <taxon>Tracheophyta</taxon>
        <taxon>Spermatophyta</taxon>
        <taxon>Magnoliopsida</taxon>
        <taxon>eudicotyledons</taxon>
        <taxon>Gunneridae</taxon>
        <taxon>Pentapetalae</taxon>
        <taxon>Dilleniales</taxon>
        <taxon>Dilleniaceae</taxon>
        <taxon>Dillenia</taxon>
    </lineage>
</organism>
<gene>
    <name evidence="2" type="ORF">RJ641_012692</name>
</gene>
<feature type="region of interest" description="Disordered" evidence="1">
    <location>
        <begin position="207"/>
        <end position="279"/>
    </location>
</feature>
<accession>A0AAN8Z4A7</accession>
<dbReference type="InterPro" id="IPR012442">
    <property type="entry name" value="DUF1645_plant"/>
</dbReference>
<comment type="caution">
    <text evidence="2">The sequence shown here is derived from an EMBL/GenBank/DDBJ whole genome shotgun (WGS) entry which is preliminary data.</text>
</comment>
<dbReference type="PANTHER" id="PTHR33095:SF114">
    <property type="entry name" value="DUF1645 FAMILY PROTEIN"/>
    <property type="match status" value="1"/>
</dbReference>
<feature type="region of interest" description="Disordered" evidence="1">
    <location>
        <begin position="31"/>
        <end position="75"/>
    </location>
</feature>
<feature type="region of interest" description="Disordered" evidence="1">
    <location>
        <begin position="111"/>
        <end position="159"/>
    </location>
</feature>
<evidence type="ECO:0000313" key="3">
    <source>
        <dbReference type="Proteomes" id="UP001370490"/>
    </source>
</evidence>
<feature type="compositionally biased region" description="Basic and acidic residues" evidence="1">
    <location>
        <begin position="235"/>
        <end position="246"/>
    </location>
</feature>
<protein>
    <submittedName>
        <fullName evidence="2">Uncharacterized protein</fullName>
    </submittedName>
</protein>
<name>A0AAN8Z4A7_9MAGN</name>
<reference evidence="2 3" key="1">
    <citation type="submission" date="2023-12" db="EMBL/GenBank/DDBJ databases">
        <title>A high-quality genome assembly for Dillenia turbinata (Dilleniales).</title>
        <authorList>
            <person name="Chanderbali A."/>
        </authorList>
    </citation>
    <scope>NUCLEOTIDE SEQUENCE [LARGE SCALE GENOMIC DNA]</scope>
    <source>
        <strain evidence="2">LSX21</strain>
        <tissue evidence="2">Leaf</tissue>
    </source>
</reference>
<dbReference type="Proteomes" id="UP001370490">
    <property type="component" value="Unassembled WGS sequence"/>
</dbReference>